<dbReference type="PANTHER" id="PTHR11852">
    <property type="entry name" value="PLATELET-ACTIVATING FACTOR ACETYLHYDROLASE"/>
    <property type="match status" value="1"/>
</dbReference>
<name>A0ABY1KUM9_9FLAO</name>
<gene>
    <name evidence="3" type="ORF">SAMN05421766_10435</name>
</gene>
<accession>A0ABY1KUM9</accession>
<dbReference type="PANTHER" id="PTHR11852:SF0">
    <property type="entry name" value="PLATELET-ACTIVATING FACTOR ACETYLHYDROLASE IB SUBUNIT BETA HOMOLOG"/>
    <property type="match status" value="1"/>
</dbReference>
<evidence type="ECO:0000259" key="2">
    <source>
        <dbReference type="Pfam" id="PF13472"/>
    </source>
</evidence>
<dbReference type="Proteomes" id="UP000185728">
    <property type="component" value="Unassembled WGS sequence"/>
</dbReference>
<protein>
    <submittedName>
        <fullName evidence="3">Beta-glucosidase</fullName>
    </submittedName>
</protein>
<dbReference type="RefSeq" id="WP_083690478.1">
    <property type="nucleotide sequence ID" value="NZ_FTOB01000004.1"/>
</dbReference>
<reference evidence="3 4" key="1">
    <citation type="submission" date="2017-01" db="EMBL/GenBank/DDBJ databases">
        <authorList>
            <person name="Varghese N."/>
            <person name="Submissions S."/>
        </authorList>
    </citation>
    <scope>NUCLEOTIDE SEQUENCE [LARGE SCALE GENOMIC DNA]</scope>
    <source>
        <strain evidence="3 4">DSM 2061</strain>
    </source>
</reference>
<dbReference type="EMBL" id="FTOB01000004">
    <property type="protein sequence ID" value="SIS80458.1"/>
    <property type="molecule type" value="Genomic_DNA"/>
</dbReference>
<dbReference type="SUPFAM" id="SSF52266">
    <property type="entry name" value="SGNH hydrolase"/>
    <property type="match status" value="1"/>
</dbReference>
<evidence type="ECO:0000313" key="4">
    <source>
        <dbReference type="Proteomes" id="UP000185728"/>
    </source>
</evidence>
<dbReference type="Pfam" id="PF13472">
    <property type="entry name" value="Lipase_GDSL_2"/>
    <property type="match status" value="1"/>
</dbReference>
<comment type="caution">
    <text evidence="3">The sequence shown here is derived from an EMBL/GenBank/DDBJ whole genome shotgun (WGS) entry which is preliminary data.</text>
</comment>
<evidence type="ECO:0000256" key="1">
    <source>
        <dbReference type="ARBA" id="ARBA00038184"/>
    </source>
</evidence>
<evidence type="ECO:0000313" key="3">
    <source>
        <dbReference type="EMBL" id="SIS80458.1"/>
    </source>
</evidence>
<keyword evidence="4" id="KW-1185">Reference proteome</keyword>
<proteinExistence type="inferred from homology"/>
<feature type="domain" description="SGNH hydrolase-type esterase" evidence="2">
    <location>
        <begin position="66"/>
        <end position="233"/>
    </location>
</feature>
<sequence length="250" mass="28486">MAKTPKLSYTLLLLFTGILLSCSSTKVPPKKINPAAQSVQRDGEWWIQRHETIKSRLKSDPELILVGNSIFHTLEKEDRKEVWTKYLDRYRTVDMGISGDRTENVIWRIENGTLEGINPKVAVVLIGTNNTDGNHYLNISTPEELADGIYRICSLLNQKLPNTEILLMGILHYGYKPNHRDNINKATNKLISTFPKKHSKIHYINIGHTYIDGNGKVNKELMPDYLHPNAEGHLLMFEALDADIQKLISE</sequence>
<dbReference type="PROSITE" id="PS51257">
    <property type="entry name" value="PROKAR_LIPOPROTEIN"/>
    <property type="match status" value="1"/>
</dbReference>
<organism evidence="3 4">
    <name type="scientific">Zobellia uliginosa</name>
    <dbReference type="NCBI Taxonomy" id="143224"/>
    <lineage>
        <taxon>Bacteria</taxon>
        <taxon>Pseudomonadati</taxon>
        <taxon>Bacteroidota</taxon>
        <taxon>Flavobacteriia</taxon>
        <taxon>Flavobacteriales</taxon>
        <taxon>Flavobacteriaceae</taxon>
        <taxon>Zobellia</taxon>
    </lineage>
</organism>
<comment type="similarity">
    <text evidence="1">Belongs to the 'GDSL' lipolytic enzyme family. Platelet-activating factor acetylhydrolase IB beta/gamma subunits subfamily.</text>
</comment>
<dbReference type="Gene3D" id="3.40.50.1110">
    <property type="entry name" value="SGNH hydrolase"/>
    <property type="match status" value="1"/>
</dbReference>
<dbReference type="InterPro" id="IPR013830">
    <property type="entry name" value="SGNH_hydro"/>
</dbReference>
<dbReference type="InterPro" id="IPR036514">
    <property type="entry name" value="SGNH_hydro_sf"/>
</dbReference>